<evidence type="ECO:0000313" key="10">
    <source>
        <dbReference type="Proteomes" id="UP000265750"/>
    </source>
</evidence>
<dbReference type="InterPro" id="IPR011059">
    <property type="entry name" value="Metal-dep_hydrolase_composite"/>
</dbReference>
<reference evidence="10" key="1">
    <citation type="submission" date="2018-09" db="EMBL/GenBank/DDBJ databases">
        <authorList>
            <person name="Tuo L."/>
        </authorList>
    </citation>
    <scope>NUCLEOTIDE SEQUENCE [LARGE SCALE GENOMIC DNA]</scope>
    <source>
        <strain evidence="10">M2BS4Y-1</strain>
    </source>
</reference>
<dbReference type="Proteomes" id="UP000265750">
    <property type="component" value="Unassembled WGS sequence"/>
</dbReference>
<dbReference type="CDD" id="cd01295">
    <property type="entry name" value="AdeC"/>
    <property type="match status" value="1"/>
</dbReference>
<dbReference type="InterPro" id="IPR006680">
    <property type="entry name" value="Amidohydro-rel"/>
</dbReference>
<comment type="similarity">
    <text evidence="1 6">Belongs to the metallo-dependent hydrolases superfamily. Adenine deaminase family.</text>
</comment>
<dbReference type="Pfam" id="PF13382">
    <property type="entry name" value="Adenine_deam_C"/>
    <property type="match status" value="1"/>
</dbReference>
<dbReference type="Gene3D" id="2.30.40.10">
    <property type="entry name" value="Urease, subunit C, domain 1"/>
    <property type="match status" value="1"/>
</dbReference>
<evidence type="ECO:0000256" key="1">
    <source>
        <dbReference type="ARBA" id="ARBA00006773"/>
    </source>
</evidence>
<evidence type="ECO:0000256" key="2">
    <source>
        <dbReference type="ARBA" id="ARBA00012782"/>
    </source>
</evidence>
<evidence type="ECO:0000313" key="9">
    <source>
        <dbReference type="EMBL" id="RIY02009.1"/>
    </source>
</evidence>
<sequence length="568" mass="60469">MASELSHRILAGQGRRPADVVIRDARLLDLITGTVETTDIAIVGDRVVGTHGRYEGERVIEARGRFAVPGFIDTHLHIESSLVSPLEFDRCVLPRGVTTVFCDPHEIANVLGAEGIGYFAACAEASVMDIRINLSSCVPATGFETAAARLEIDDLLPFLDHAKVHGLAEMMNYPGVLGLDPGILAKLEAFQERHVDGHAPLLRGTALNGYLAAGIRTDHEATSAAEAMEKLRKGMAILIREGSASKDLEALAEILTVDTSAFVALCTDDRSPLDIVEEGHLDAMIRRLIARGCPVHHVYRAASLSAARIFGLADRGMVAPGWRADIVLLDDLEACRVSDVVAGGRLVEPALFDARPTVAPVGLGSMKAEPVRPERFRQPGAGTAGAVPVIGVRAGLLLTERMDARLEVRDGEWQPDTAQDVLKLAVVERHGRNGNVGLGFVNGFGLKRGAIASSVAHDSHNITVVGTCARDMAAAVNGVVERGGGFVVADEGRVTAGLALPMAGLMSLEPFETVVHDLETLVDAARALGCALPEPFLQLAFLALPVIPHLKLTDRGLFDVDRFAFVES</sequence>
<evidence type="ECO:0000256" key="5">
    <source>
        <dbReference type="ARBA" id="ARBA00047720"/>
    </source>
</evidence>
<feature type="domain" description="Amidohydrolase-related" evidence="7">
    <location>
        <begin position="67"/>
        <end position="347"/>
    </location>
</feature>
<feature type="domain" description="Adenine deaminase C-terminal" evidence="8">
    <location>
        <begin position="397"/>
        <end position="563"/>
    </location>
</feature>
<comment type="caution">
    <text evidence="9">The sequence shown here is derived from an EMBL/GenBank/DDBJ whole genome shotgun (WGS) entry which is preliminary data.</text>
</comment>
<keyword evidence="4 6" id="KW-0464">Manganese</keyword>
<dbReference type="InterPro" id="IPR026912">
    <property type="entry name" value="Adenine_deam_C"/>
</dbReference>
<dbReference type="PANTHER" id="PTHR11113">
    <property type="entry name" value="N-ACETYLGLUCOSAMINE-6-PHOSPHATE DEACETYLASE"/>
    <property type="match status" value="1"/>
</dbReference>
<dbReference type="GO" id="GO:0006146">
    <property type="term" value="P:adenine catabolic process"/>
    <property type="evidence" value="ECO:0007669"/>
    <property type="project" value="InterPro"/>
</dbReference>
<dbReference type="NCBIfam" id="TIGR01178">
    <property type="entry name" value="ade"/>
    <property type="match status" value="1"/>
</dbReference>
<dbReference type="GO" id="GO:0000034">
    <property type="term" value="F:adenine deaminase activity"/>
    <property type="evidence" value="ECO:0007669"/>
    <property type="project" value="UniProtKB-UniRule"/>
</dbReference>
<accession>A0A3A1WL32</accession>
<evidence type="ECO:0000259" key="7">
    <source>
        <dbReference type="Pfam" id="PF01979"/>
    </source>
</evidence>
<dbReference type="Pfam" id="PF01979">
    <property type="entry name" value="Amidohydro_1"/>
    <property type="match status" value="1"/>
</dbReference>
<dbReference type="SUPFAM" id="SSF51556">
    <property type="entry name" value="Metallo-dependent hydrolases"/>
    <property type="match status" value="1"/>
</dbReference>
<keyword evidence="3 6" id="KW-0378">Hydrolase</keyword>
<evidence type="ECO:0000256" key="4">
    <source>
        <dbReference type="ARBA" id="ARBA00023211"/>
    </source>
</evidence>
<dbReference type="Gene3D" id="3.20.20.140">
    <property type="entry name" value="Metal-dependent hydrolases"/>
    <property type="match status" value="1"/>
</dbReference>
<dbReference type="PANTHER" id="PTHR11113:SF2">
    <property type="entry name" value="ADENINE DEAMINASE"/>
    <property type="match status" value="1"/>
</dbReference>
<dbReference type="OrthoDB" id="9775607at2"/>
<gene>
    <name evidence="6 9" type="primary">ade</name>
    <name evidence="9" type="ORF">D3218_06775</name>
</gene>
<dbReference type="EC" id="3.5.4.2" evidence="2 6"/>
<organism evidence="9 10">
    <name type="scientific">Aureimonas flava</name>
    <dbReference type="NCBI Taxonomy" id="2320271"/>
    <lineage>
        <taxon>Bacteria</taxon>
        <taxon>Pseudomonadati</taxon>
        <taxon>Pseudomonadota</taxon>
        <taxon>Alphaproteobacteria</taxon>
        <taxon>Hyphomicrobiales</taxon>
        <taxon>Aurantimonadaceae</taxon>
        <taxon>Aureimonas</taxon>
    </lineage>
</organism>
<dbReference type="HAMAP" id="MF_01518">
    <property type="entry name" value="Adenine_deamin"/>
    <property type="match status" value="1"/>
</dbReference>
<comment type="cofactor">
    <cofactor evidence="6">
        <name>Mn(2+)</name>
        <dbReference type="ChEBI" id="CHEBI:29035"/>
    </cofactor>
</comment>
<evidence type="ECO:0000256" key="6">
    <source>
        <dbReference type="HAMAP-Rule" id="MF_01518"/>
    </source>
</evidence>
<dbReference type="EMBL" id="QYRN01000003">
    <property type="protein sequence ID" value="RIY02009.1"/>
    <property type="molecule type" value="Genomic_DNA"/>
</dbReference>
<dbReference type="SUPFAM" id="SSF51338">
    <property type="entry name" value="Composite domain of metallo-dependent hydrolases"/>
    <property type="match status" value="1"/>
</dbReference>
<evidence type="ECO:0000259" key="8">
    <source>
        <dbReference type="Pfam" id="PF13382"/>
    </source>
</evidence>
<dbReference type="InterPro" id="IPR006679">
    <property type="entry name" value="Adenine_deam"/>
</dbReference>
<proteinExistence type="inferred from homology"/>
<dbReference type="InterPro" id="IPR032466">
    <property type="entry name" value="Metal_Hydrolase"/>
</dbReference>
<comment type="catalytic activity">
    <reaction evidence="5 6">
        <text>adenine + H2O + H(+) = hypoxanthine + NH4(+)</text>
        <dbReference type="Rhea" id="RHEA:23688"/>
        <dbReference type="ChEBI" id="CHEBI:15377"/>
        <dbReference type="ChEBI" id="CHEBI:15378"/>
        <dbReference type="ChEBI" id="CHEBI:16708"/>
        <dbReference type="ChEBI" id="CHEBI:17368"/>
        <dbReference type="ChEBI" id="CHEBI:28938"/>
        <dbReference type="EC" id="3.5.4.2"/>
    </reaction>
</comment>
<dbReference type="AlphaFoldDB" id="A0A3A1WL32"/>
<evidence type="ECO:0000256" key="3">
    <source>
        <dbReference type="ARBA" id="ARBA00022801"/>
    </source>
</evidence>
<keyword evidence="10" id="KW-1185">Reference proteome</keyword>
<dbReference type="RefSeq" id="WP_119539146.1">
    <property type="nucleotide sequence ID" value="NZ_QYRN01000003.1"/>
</dbReference>
<name>A0A3A1WL32_9HYPH</name>
<protein>
    <recommendedName>
        <fullName evidence="2 6">Adenine deaminase</fullName>
        <shortName evidence="6">Adenase</shortName>
        <shortName evidence="6">Adenine aminase</shortName>
        <ecNumber evidence="2 6">3.5.4.2</ecNumber>
    </recommendedName>
</protein>